<dbReference type="AlphaFoldDB" id="A0A9X3X7D4"/>
<organism evidence="1 2">
    <name type="scientific">Polyangium jinanense</name>
    <dbReference type="NCBI Taxonomy" id="2829994"/>
    <lineage>
        <taxon>Bacteria</taxon>
        <taxon>Pseudomonadati</taxon>
        <taxon>Myxococcota</taxon>
        <taxon>Polyangia</taxon>
        <taxon>Polyangiales</taxon>
        <taxon>Polyangiaceae</taxon>
        <taxon>Polyangium</taxon>
    </lineage>
</organism>
<dbReference type="RefSeq" id="WP_272426977.1">
    <property type="nucleotide sequence ID" value="NZ_JAGTJJ010000010.1"/>
</dbReference>
<evidence type="ECO:0000313" key="2">
    <source>
        <dbReference type="Proteomes" id="UP001151081"/>
    </source>
</evidence>
<dbReference type="Proteomes" id="UP001151081">
    <property type="component" value="Unassembled WGS sequence"/>
</dbReference>
<gene>
    <name evidence="1" type="ORF">KEG57_19950</name>
</gene>
<protein>
    <submittedName>
        <fullName evidence="1">Uncharacterized protein</fullName>
    </submittedName>
</protein>
<comment type="caution">
    <text evidence="1">The sequence shown here is derived from an EMBL/GenBank/DDBJ whole genome shotgun (WGS) entry which is preliminary data.</text>
</comment>
<keyword evidence="2" id="KW-1185">Reference proteome</keyword>
<accession>A0A9X3X7D4</accession>
<evidence type="ECO:0000313" key="1">
    <source>
        <dbReference type="EMBL" id="MDC3982796.1"/>
    </source>
</evidence>
<dbReference type="EMBL" id="JAGTJJ010000010">
    <property type="protein sequence ID" value="MDC3982796.1"/>
    <property type="molecule type" value="Genomic_DNA"/>
</dbReference>
<name>A0A9X3X7D4_9BACT</name>
<reference evidence="1 2" key="1">
    <citation type="submission" date="2021-04" db="EMBL/GenBank/DDBJ databases">
        <title>Genome analysis of Polyangium sp.</title>
        <authorList>
            <person name="Li Y."/>
            <person name="Wang J."/>
        </authorList>
    </citation>
    <scope>NUCLEOTIDE SEQUENCE [LARGE SCALE GENOMIC DNA]</scope>
    <source>
        <strain evidence="1 2">SDU14</strain>
    </source>
</reference>
<proteinExistence type="predicted"/>
<sequence length="56" mass="6241">MTRAAVERSKHPSKMVPVLGTNRIERIQSAASALAIDLDVQDWFFVWTASTGREVP</sequence>